<evidence type="ECO:0000256" key="1">
    <source>
        <dbReference type="ARBA" id="ARBA00023002"/>
    </source>
</evidence>
<reference evidence="4" key="1">
    <citation type="journal article" date="2019" name="Int. J. Syst. Evol. Microbiol.">
        <title>The Global Catalogue of Microorganisms (GCM) 10K type strain sequencing project: providing services to taxonomists for standard genome sequencing and annotation.</title>
        <authorList>
            <consortium name="The Broad Institute Genomics Platform"/>
            <consortium name="The Broad Institute Genome Sequencing Center for Infectious Disease"/>
            <person name="Wu L."/>
            <person name="Ma J."/>
        </authorList>
    </citation>
    <scope>NUCLEOTIDE SEQUENCE [LARGE SCALE GENOMIC DNA]</scope>
    <source>
        <strain evidence="4">JCM 9458</strain>
    </source>
</reference>
<dbReference type="PANTHER" id="PTHR44229">
    <property type="entry name" value="15-HYDROXYPROSTAGLANDIN DEHYDROGENASE [NAD(+)]"/>
    <property type="match status" value="1"/>
</dbReference>
<sequence>MAKAAWVTGGASGIGAAVSRRLASQGYRVLVTDVDVSGGEAVAAEVGGVFRRCDVREPADSLAAVEAAVAEFGGLDLAFLNAGVATGFGLEEGFTPEAYRRVMSINLDGVVYGVHAALPALKARGGGNIVATASLAGLTAVPFDPIYGANKAAVVGLVRALGPLYAPAGIRVNALCPSFAETAIIKDVRDVLVGSGVPLLEVSDVVAAFDAILAGSGTGEAWYVQVGRPAEPFAFRNVPGPRTEAGDKAPSADPSVQITAFREN</sequence>
<dbReference type="RefSeq" id="WP_345728338.1">
    <property type="nucleotide sequence ID" value="NZ_BAAAYN010000017.1"/>
</dbReference>
<evidence type="ECO:0000256" key="2">
    <source>
        <dbReference type="RuleBase" id="RU000363"/>
    </source>
</evidence>
<accession>A0ABP6SY54</accession>
<comment type="caution">
    <text evidence="3">The sequence shown here is derived from an EMBL/GenBank/DDBJ whole genome shotgun (WGS) entry which is preliminary data.</text>
</comment>
<dbReference type="InterPro" id="IPR002347">
    <property type="entry name" value="SDR_fam"/>
</dbReference>
<dbReference type="EMBL" id="BAAAYN010000017">
    <property type="protein sequence ID" value="GAA3386727.1"/>
    <property type="molecule type" value="Genomic_DNA"/>
</dbReference>
<gene>
    <name evidence="3" type="ORF">GCM10020369_26330</name>
</gene>
<comment type="similarity">
    <text evidence="2">Belongs to the short-chain dehydrogenases/reductases (SDR) family.</text>
</comment>
<dbReference type="PRINTS" id="PR00080">
    <property type="entry name" value="SDRFAMILY"/>
</dbReference>
<keyword evidence="1" id="KW-0560">Oxidoreductase</keyword>
<dbReference type="PANTHER" id="PTHR44229:SF4">
    <property type="entry name" value="15-HYDROXYPROSTAGLANDIN DEHYDROGENASE [NAD(+)]"/>
    <property type="match status" value="1"/>
</dbReference>
<dbReference type="Gene3D" id="3.40.50.720">
    <property type="entry name" value="NAD(P)-binding Rossmann-like Domain"/>
    <property type="match status" value="1"/>
</dbReference>
<dbReference type="Pfam" id="PF00106">
    <property type="entry name" value="adh_short"/>
    <property type="match status" value="1"/>
</dbReference>
<name>A0ABP6SY54_9ACTN</name>
<organism evidence="3 4">
    <name type="scientific">Cryptosporangium minutisporangium</name>
    <dbReference type="NCBI Taxonomy" id="113569"/>
    <lineage>
        <taxon>Bacteria</taxon>
        <taxon>Bacillati</taxon>
        <taxon>Actinomycetota</taxon>
        <taxon>Actinomycetes</taxon>
        <taxon>Cryptosporangiales</taxon>
        <taxon>Cryptosporangiaceae</taxon>
        <taxon>Cryptosporangium</taxon>
    </lineage>
</organism>
<evidence type="ECO:0000313" key="3">
    <source>
        <dbReference type="EMBL" id="GAA3386727.1"/>
    </source>
</evidence>
<keyword evidence="4" id="KW-1185">Reference proteome</keyword>
<proteinExistence type="inferred from homology"/>
<protein>
    <submittedName>
        <fullName evidence="3">SDR family oxidoreductase</fullName>
    </submittedName>
</protein>
<dbReference type="PRINTS" id="PR00081">
    <property type="entry name" value="GDHRDH"/>
</dbReference>
<evidence type="ECO:0000313" key="4">
    <source>
        <dbReference type="Proteomes" id="UP001501676"/>
    </source>
</evidence>
<dbReference type="Proteomes" id="UP001501676">
    <property type="component" value="Unassembled WGS sequence"/>
</dbReference>
<dbReference type="SUPFAM" id="SSF51735">
    <property type="entry name" value="NAD(P)-binding Rossmann-fold domains"/>
    <property type="match status" value="1"/>
</dbReference>
<dbReference type="InterPro" id="IPR036291">
    <property type="entry name" value="NAD(P)-bd_dom_sf"/>
</dbReference>